<keyword evidence="1" id="KW-1133">Transmembrane helix</keyword>
<accession>A0AAW9Q8Q4</accession>
<name>A0AAW9Q8Q4_9CYAN</name>
<evidence type="ECO:0000256" key="1">
    <source>
        <dbReference type="SAM" id="Phobius"/>
    </source>
</evidence>
<sequence length="234" mass="26339">MVEPRRLAGQNIRRLAAKRRFKAMGSFISAGLIIVAPVILFKILENFLKQTFLLTSKVQFSLFQFSAFIFPILFILVALGLAFNGVYLWQQADRADRGAKGEEDVAKEMEPLERESWQIEYGMLLAGRLGDADILCISPQSRAYVVDVKSHRGEVIMDGNQLSRRMGKATYKFEKDFLECSMKQALQVKKQKGLNFVTPIVVFSDAKVSVTAGKHRGVHVVEKLRLVSLLRSLG</sequence>
<reference evidence="3" key="1">
    <citation type="submission" date="2024-01" db="EMBL/GenBank/DDBJ databases">
        <title>Bank of Algae and Cyanobacteria of the Azores (BACA) strain genomes.</title>
        <authorList>
            <person name="Luz R."/>
            <person name="Cordeiro R."/>
            <person name="Fonseca A."/>
            <person name="Goncalves V."/>
        </authorList>
    </citation>
    <scope>NUCLEOTIDE SEQUENCE</scope>
    <source>
        <strain evidence="3">BACA0141</strain>
    </source>
</reference>
<keyword evidence="1" id="KW-0472">Membrane</keyword>
<dbReference type="InterPro" id="IPR011528">
    <property type="entry name" value="NERD"/>
</dbReference>
<feature type="transmembrane region" description="Helical" evidence="1">
    <location>
        <begin position="21"/>
        <end position="43"/>
    </location>
</feature>
<comment type="caution">
    <text evidence="3">The sequence shown here is derived from an EMBL/GenBank/DDBJ whole genome shotgun (WGS) entry which is preliminary data.</text>
</comment>
<feature type="domain" description="NERD" evidence="2">
    <location>
        <begin position="97"/>
        <end position="204"/>
    </location>
</feature>
<keyword evidence="4" id="KW-1185">Reference proteome</keyword>
<dbReference type="EMBL" id="JAZBJZ010000126">
    <property type="protein sequence ID" value="MEE3719341.1"/>
    <property type="molecule type" value="Genomic_DNA"/>
</dbReference>
<evidence type="ECO:0000259" key="2">
    <source>
        <dbReference type="Pfam" id="PF08378"/>
    </source>
</evidence>
<dbReference type="Proteomes" id="UP001333818">
    <property type="component" value="Unassembled WGS sequence"/>
</dbReference>
<organism evidence="3 4">
    <name type="scientific">Tumidithrix elongata BACA0141</name>
    <dbReference type="NCBI Taxonomy" id="2716417"/>
    <lineage>
        <taxon>Bacteria</taxon>
        <taxon>Bacillati</taxon>
        <taxon>Cyanobacteriota</taxon>
        <taxon>Cyanophyceae</taxon>
        <taxon>Pseudanabaenales</taxon>
        <taxon>Pseudanabaenaceae</taxon>
        <taxon>Tumidithrix</taxon>
        <taxon>Tumidithrix elongata</taxon>
    </lineage>
</organism>
<proteinExistence type="predicted"/>
<dbReference type="AlphaFoldDB" id="A0AAW9Q8Q4"/>
<dbReference type="RefSeq" id="WP_330485778.1">
    <property type="nucleotide sequence ID" value="NZ_JAZBJZ010000126.1"/>
</dbReference>
<evidence type="ECO:0000313" key="3">
    <source>
        <dbReference type="EMBL" id="MEE3719341.1"/>
    </source>
</evidence>
<evidence type="ECO:0000313" key="4">
    <source>
        <dbReference type="Proteomes" id="UP001333818"/>
    </source>
</evidence>
<feature type="transmembrane region" description="Helical" evidence="1">
    <location>
        <begin position="63"/>
        <end position="89"/>
    </location>
</feature>
<keyword evidence="1" id="KW-0812">Transmembrane</keyword>
<gene>
    <name evidence="3" type="ORF">V2H45_21590</name>
</gene>
<dbReference type="Pfam" id="PF08378">
    <property type="entry name" value="NERD"/>
    <property type="match status" value="1"/>
</dbReference>
<protein>
    <submittedName>
        <fullName evidence="3">Nuclease-related domain-containing protein</fullName>
    </submittedName>
</protein>